<protein>
    <recommendedName>
        <fullName evidence="2">DUF3752 domain-containing protein</fullName>
    </recommendedName>
</protein>
<gene>
    <name evidence="3" type="primary">105312307</name>
</gene>
<dbReference type="InterPro" id="IPR046331">
    <property type="entry name" value="GPAM1-like"/>
</dbReference>
<dbReference type="eggNOG" id="KOG4188">
    <property type="taxonomic scope" value="Eukaryota"/>
</dbReference>
<evidence type="ECO:0000259" key="2">
    <source>
        <dbReference type="Pfam" id="PF12572"/>
    </source>
</evidence>
<keyword evidence="4" id="KW-1185">Reference proteome</keyword>
<dbReference type="KEGG" id="aqu:105312307"/>
<dbReference type="FunCoup" id="A0A1X7VUQ5">
    <property type="interactions" value="597"/>
</dbReference>
<dbReference type="Proteomes" id="UP000007879">
    <property type="component" value="Unassembled WGS sequence"/>
</dbReference>
<evidence type="ECO:0000313" key="4">
    <source>
        <dbReference type="Proteomes" id="UP000007879"/>
    </source>
</evidence>
<dbReference type="InParanoid" id="A0A1X7VUQ5"/>
<name>A0A1X7VUQ5_AMPQE</name>
<dbReference type="AlphaFoldDB" id="A0A1X7VUQ5"/>
<feature type="domain" description="DUF3752" evidence="2">
    <location>
        <begin position="191"/>
        <end position="332"/>
    </location>
</feature>
<reference evidence="3" key="2">
    <citation type="submission" date="2017-05" db="UniProtKB">
        <authorList>
            <consortium name="EnsemblMetazoa"/>
        </authorList>
    </citation>
    <scope>IDENTIFICATION</scope>
</reference>
<dbReference type="STRING" id="400682.A0A1X7VUQ5"/>
<dbReference type="OrthoDB" id="73491at2759"/>
<dbReference type="Pfam" id="PF12572">
    <property type="entry name" value="DUF3752"/>
    <property type="match status" value="1"/>
</dbReference>
<feature type="compositionally biased region" description="Basic and acidic residues" evidence="1">
    <location>
        <begin position="153"/>
        <end position="163"/>
    </location>
</feature>
<dbReference type="PANTHER" id="PTHR46370">
    <property type="entry name" value="GPALPP MOTIFS-CONTAINING PROTEIN 1"/>
    <property type="match status" value="1"/>
</dbReference>
<organism evidence="3">
    <name type="scientific">Amphimedon queenslandica</name>
    <name type="common">Sponge</name>
    <dbReference type="NCBI Taxonomy" id="400682"/>
    <lineage>
        <taxon>Eukaryota</taxon>
        <taxon>Metazoa</taxon>
        <taxon>Porifera</taxon>
        <taxon>Demospongiae</taxon>
        <taxon>Heteroscleromorpha</taxon>
        <taxon>Haplosclerida</taxon>
        <taxon>Niphatidae</taxon>
        <taxon>Amphimedon</taxon>
    </lineage>
</organism>
<accession>A0A1X7VUQ5</accession>
<sequence length="340" mass="37833">MSSPTGYREDSSGQDTFGPSLPPTIKDNCSDVFGPSLPRDMIGPSLPTSDTFGPSLPKDLVGPSLPKEVIGPSLPTSDTFGPSLPKDLVGPKSDTFGPSLPPGHTYGQSDTFGPLPPDESGHTTSSSPSLNQEDDLVGPLPPQPNTSLDEESEKSTRKQEIEARANQMRSKLKSKNIPSQPVREEWMLELPPEINPNATALSMTSRKFRTKYSETGDRSVWTDTPAEKARKAAEERQKMKKKEEEIDSISKRDQKLAEEIDQYNKRNRGESLVDLHRKRKAEELQGSSTDTNKYMRRPFDRDIDLQLPQNIMTETKRKSLIKDSAKSLDSKFAHGKRHFL</sequence>
<feature type="region of interest" description="Disordered" evidence="1">
    <location>
        <begin position="210"/>
        <end position="301"/>
    </location>
</feature>
<feature type="region of interest" description="Disordered" evidence="1">
    <location>
        <begin position="1"/>
        <end position="183"/>
    </location>
</feature>
<dbReference type="EnsemblMetazoa" id="XM_011404855.2">
    <property type="protein sequence ID" value="XP_011403157.1"/>
    <property type="gene ID" value="LOC105312307"/>
</dbReference>
<feature type="compositionally biased region" description="Polar residues" evidence="1">
    <location>
        <begin position="122"/>
        <end position="131"/>
    </location>
</feature>
<feature type="compositionally biased region" description="Basic and acidic residues" evidence="1">
    <location>
        <begin position="225"/>
        <end position="283"/>
    </location>
</feature>
<dbReference type="PANTHER" id="PTHR46370:SF1">
    <property type="entry name" value="GPALPP MOTIFS-CONTAINING PROTEIN 1"/>
    <property type="match status" value="1"/>
</dbReference>
<proteinExistence type="predicted"/>
<evidence type="ECO:0000256" key="1">
    <source>
        <dbReference type="SAM" id="MobiDB-lite"/>
    </source>
</evidence>
<evidence type="ECO:0000313" key="3">
    <source>
        <dbReference type="EnsemblMetazoa" id="Aqu2.1.43604_001"/>
    </source>
</evidence>
<reference evidence="4" key="1">
    <citation type="journal article" date="2010" name="Nature">
        <title>The Amphimedon queenslandica genome and the evolution of animal complexity.</title>
        <authorList>
            <person name="Srivastava M."/>
            <person name="Simakov O."/>
            <person name="Chapman J."/>
            <person name="Fahey B."/>
            <person name="Gauthier M.E."/>
            <person name="Mitros T."/>
            <person name="Richards G.S."/>
            <person name="Conaco C."/>
            <person name="Dacre M."/>
            <person name="Hellsten U."/>
            <person name="Larroux C."/>
            <person name="Putnam N.H."/>
            <person name="Stanke M."/>
            <person name="Adamska M."/>
            <person name="Darling A."/>
            <person name="Degnan S.M."/>
            <person name="Oakley T.H."/>
            <person name="Plachetzki D.C."/>
            <person name="Zhai Y."/>
            <person name="Adamski M."/>
            <person name="Calcino A."/>
            <person name="Cummins S.F."/>
            <person name="Goodstein D.M."/>
            <person name="Harris C."/>
            <person name="Jackson D.J."/>
            <person name="Leys S.P."/>
            <person name="Shu S."/>
            <person name="Woodcroft B.J."/>
            <person name="Vervoort M."/>
            <person name="Kosik K.S."/>
            <person name="Manning G."/>
            <person name="Degnan B.M."/>
            <person name="Rokhsar D.S."/>
        </authorList>
    </citation>
    <scope>NUCLEOTIDE SEQUENCE [LARGE SCALE GENOMIC DNA]</scope>
</reference>
<dbReference type="EnsemblMetazoa" id="Aqu2.1.43604_001">
    <property type="protein sequence ID" value="Aqu2.1.43604_001"/>
    <property type="gene ID" value="Aqu2.1.43604"/>
</dbReference>
<dbReference type="InterPro" id="IPR022226">
    <property type="entry name" value="DUF3752"/>
</dbReference>